<feature type="compositionally biased region" description="Basic and acidic residues" evidence="1">
    <location>
        <begin position="413"/>
        <end position="423"/>
    </location>
</feature>
<dbReference type="RefSeq" id="WP_159423551.1">
    <property type="nucleotide sequence ID" value="NZ_CP047180.1"/>
</dbReference>
<dbReference type="EMBL" id="CP047180">
    <property type="protein sequence ID" value="QHC64086.1"/>
    <property type="molecule type" value="Genomic_DNA"/>
</dbReference>
<evidence type="ECO:0000313" key="3">
    <source>
        <dbReference type="EMBL" id="QHC64086.1"/>
    </source>
</evidence>
<gene>
    <name evidence="3" type="ORF">GSU69_16310</name>
</gene>
<evidence type="ECO:0000256" key="2">
    <source>
        <dbReference type="SAM" id="Phobius"/>
    </source>
</evidence>
<organism evidence="3 4">
    <name type="scientific">Rathayibacter festucae</name>
    <dbReference type="NCBI Taxonomy" id="110937"/>
    <lineage>
        <taxon>Bacteria</taxon>
        <taxon>Bacillati</taxon>
        <taxon>Actinomycetota</taxon>
        <taxon>Actinomycetes</taxon>
        <taxon>Micrococcales</taxon>
        <taxon>Microbacteriaceae</taxon>
        <taxon>Rathayibacter</taxon>
    </lineage>
</organism>
<protein>
    <submittedName>
        <fullName evidence="3">Uncharacterized protein</fullName>
    </submittedName>
</protein>
<evidence type="ECO:0000256" key="1">
    <source>
        <dbReference type="SAM" id="MobiDB-lite"/>
    </source>
</evidence>
<feature type="transmembrane region" description="Helical" evidence="2">
    <location>
        <begin position="59"/>
        <end position="84"/>
    </location>
</feature>
<keyword evidence="2" id="KW-0812">Transmembrane</keyword>
<feature type="region of interest" description="Disordered" evidence="1">
    <location>
        <begin position="402"/>
        <end position="423"/>
    </location>
</feature>
<sequence>MTAPIEAGDRADRSAGSDRSDRADRAGEGTLVELVRAAGEGPRTLDSVRQRITRTHRLTASYLSAGFLAITVALVVRGLASFLWALNDRSATGLSGLSWALVLAALAVGIVVVVTRHGELPRPVFAGVLAVDAVAMVLEFADYALPAPAPLYYPTVCIGVGATVIALLGFQPPSRSTAAIIVLVGLSLLGLLAHALISGEGSSIAVGNVLLATTPVAVYASLLTALDRHVHRGLDRTLADSVVDGPGTGPGSLAAVELARVDAEIAELLEEVVARGAAPDADLGERARVLGDRLREVLARSHDRTWLVIAVEESALLSGAVLVRDPRGIAAALAPPDRSRLLSVLWLLTAQAAAGRPALELVLAQREDAAVPVRIVLRAPGLRPRDVDPAVWGILGEIGAHRASPEGTGTTIELDHRPPGRSA</sequence>
<feature type="transmembrane region" description="Helical" evidence="2">
    <location>
        <begin position="124"/>
        <end position="145"/>
    </location>
</feature>
<feature type="transmembrane region" description="Helical" evidence="2">
    <location>
        <begin position="151"/>
        <end position="170"/>
    </location>
</feature>
<keyword evidence="4" id="KW-1185">Reference proteome</keyword>
<dbReference type="Proteomes" id="UP000464597">
    <property type="component" value="Chromosome"/>
</dbReference>
<proteinExistence type="predicted"/>
<feature type="transmembrane region" description="Helical" evidence="2">
    <location>
        <begin position="177"/>
        <end position="197"/>
    </location>
</feature>
<feature type="transmembrane region" description="Helical" evidence="2">
    <location>
        <begin position="203"/>
        <end position="226"/>
    </location>
</feature>
<feature type="region of interest" description="Disordered" evidence="1">
    <location>
        <begin position="1"/>
        <end position="25"/>
    </location>
</feature>
<keyword evidence="2" id="KW-1133">Transmembrane helix</keyword>
<keyword evidence="2" id="KW-0472">Membrane</keyword>
<accession>A0ABX6H2T5</accession>
<feature type="compositionally biased region" description="Basic and acidic residues" evidence="1">
    <location>
        <begin position="7"/>
        <end position="25"/>
    </location>
</feature>
<reference evidence="4" key="1">
    <citation type="submission" date="2019-12" db="EMBL/GenBank/DDBJ databases">
        <title>Complete and draft genome sequences of new strains and members of some known species of the genus Rathayibacter isolated from plants.</title>
        <authorList>
            <person name="Tarlachkov S.V."/>
            <person name="Starodumova I.P."/>
            <person name="Dorofeeva L.V."/>
            <person name="Prisyazhnaya N.V."/>
            <person name="Leyn S."/>
            <person name="Zlamal J."/>
            <person name="Elan M."/>
            <person name="Osterman A.L."/>
            <person name="Nadler S."/>
            <person name="Subbotin S.A."/>
            <person name="Evtushenko L.I."/>
        </authorList>
    </citation>
    <scope>NUCLEOTIDE SEQUENCE [LARGE SCALE GENOMIC DNA]</scope>
    <source>
        <strain evidence="4">VKM Ac-2802</strain>
    </source>
</reference>
<name>A0ABX6H2T5_9MICO</name>
<evidence type="ECO:0000313" key="4">
    <source>
        <dbReference type="Proteomes" id="UP000464597"/>
    </source>
</evidence>
<feature type="transmembrane region" description="Helical" evidence="2">
    <location>
        <begin position="96"/>
        <end position="115"/>
    </location>
</feature>